<sequence>MMTSPFTLPQNTSPFDYEGIHTTFRHPLSPVNESLSPSTFSWDMNVYPDDTNGYLDDTNGNTSCGSSTGSSTGVKRSKKRGVSTFISKLYGMVCNQRNHPLISWNADGSSFLVCNATRFAKEVLPDHFKHSNFSSFVRQLNMYGFHKVNKSLRGQRGSNENELWEFSHDKFRYGCPELLEDIKRKAMDSELLRRETGDIHASFAMLQLSHNKLLQQFGLLQENYGTLLEGFEELKKTQLQQQIMLRRLFESSAAPVVVTSSFCPPEINYLPPSPAPSNPRSRHSSLAEPRFVDSNTLGVSLSG</sequence>
<dbReference type="EMBL" id="LT551165">
    <property type="protein sequence ID" value="SAL96726.1"/>
    <property type="molecule type" value="Genomic_DNA"/>
</dbReference>
<dbReference type="Pfam" id="PF00447">
    <property type="entry name" value="HSF_DNA-bind"/>
    <property type="match status" value="1"/>
</dbReference>
<evidence type="ECO:0000256" key="8">
    <source>
        <dbReference type="SAM" id="MobiDB-lite"/>
    </source>
</evidence>
<evidence type="ECO:0000313" key="11">
    <source>
        <dbReference type="Proteomes" id="UP000078561"/>
    </source>
</evidence>
<dbReference type="SMART" id="SM00415">
    <property type="entry name" value="HSF"/>
    <property type="match status" value="1"/>
</dbReference>
<organism evidence="10">
    <name type="scientific">Absidia glauca</name>
    <name type="common">Pin mould</name>
    <dbReference type="NCBI Taxonomy" id="4829"/>
    <lineage>
        <taxon>Eukaryota</taxon>
        <taxon>Fungi</taxon>
        <taxon>Fungi incertae sedis</taxon>
        <taxon>Mucoromycota</taxon>
        <taxon>Mucoromycotina</taxon>
        <taxon>Mucoromycetes</taxon>
        <taxon>Mucorales</taxon>
        <taxon>Cunninghamellaceae</taxon>
        <taxon>Absidia</taxon>
    </lineage>
</organism>
<dbReference type="PROSITE" id="PS00434">
    <property type="entry name" value="HSF_DOMAIN"/>
    <property type="match status" value="1"/>
</dbReference>
<dbReference type="PANTHER" id="PTHR10015">
    <property type="entry name" value="HEAT SHOCK TRANSCRIPTION FACTOR"/>
    <property type="match status" value="1"/>
</dbReference>
<evidence type="ECO:0000256" key="2">
    <source>
        <dbReference type="ARBA" id="ARBA00006403"/>
    </source>
</evidence>
<evidence type="ECO:0000256" key="7">
    <source>
        <dbReference type="RuleBase" id="RU004020"/>
    </source>
</evidence>
<keyword evidence="3" id="KW-0805">Transcription regulation</keyword>
<evidence type="ECO:0000256" key="1">
    <source>
        <dbReference type="ARBA" id="ARBA00004123"/>
    </source>
</evidence>
<evidence type="ECO:0000256" key="6">
    <source>
        <dbReference type="ARBA" id="ARBA00023242"/>
    </source>
</evidence>
<proteinExistence type="inferred from homology"/>
<dbReference type="PRINTS" id="PR00056">
    <property type="entry name" value="HSFDOMAIN"/>
</dbReference>
<accession>A0A168LG72</accession>
<dbReference type="InterPro" id="IPR036388">
    <property type="entry name" value="WH-like_DNA-bd_sf"/>
</dbReference>
<protein>
    <recommendedName>
        <fullName evidence="9">HSF-type DNA-binding domain-containing protein</fullName>
    </recommendedName>
</protein>
<dbReference type="Gene3D" id="1.10.10.10">
    <property type="entry name" value="Winged helix-like DNA-binding domain superfamily/Winged helix DNA-binding domain"/>
    <property type="match status" value="1"/>
</dbReference>
<name>A0A168LG72_ABSGL</name>
<dbReference type="GO" id="GO:0003700">
    <property type="term" value="F:DNA-binding transcription factor activity"/>
    <property type="evidence" value="ECO:0007669"/>
    <property type="project" value="InterPro"/>
</dbReference>
<evidence type="ECO:0000259" key="9">
    <source>
        <dbReference type="PROSITE" id="PS00434"/>
    </source>
</evidence>
<gene>
    <name evidence="10" type="primary">ABSGL_02142.1 scaffold 2596</name>
</gene>
<dbReference type="OrthoDB" id="60033at2759"/>
<dbReference type="STRING" id="4829.A0A168LG72"/>
<dbReference type="InterPro" id="IPR036390">
    <property type="entry name" value="WH_DNA-bd_sf"/>
</dbReference>
<evidence type="ECO:0000313" key="10">
    <source>
        <dbReference type="EMBL" id="SAL96726.1"/>
    </source>
</evidence>
<comment type="similarity">
    <text evidence="2 7">Belongs to the HSF family.</text>
</comment>
<keyword evidence="5" id="KW-0804">Transcription</keyword>
<dbReference type="Proteomes" id="UP000078561">
    <property type="component" value="Unassembled WGS sequence"/>
</dbReference>
<feature type="domain" description="HSF-type DNA-binding" evidence="9">
    <location>
        <begin position="124"/>
        <end position="148"/>
    </location>
</feature>
<dbReference type="AlphaFoldDB" id="A0A168LG72"/>
<dbReference type="PANTHER" id="PTHR10015:SF427">
    <property type="entry name" value="HEAT SHOCK FACTOR PROTEIN"/>
    <property type="match status" value="1"/>
</dbReference>
<comment type="subcellular location">
    <subcellularLocation>
        <location evidence="1">Nucleus</location>
    </subcellularLocation>
</comment>
<dbReference type="GO" id="GO:0005634">
    <property type="term" value="C:nucleus"/>
    <property type="evidence" value="ECO:0007669"/>
    <property type="project" value="UniProtKB-SubCell"/>
</dbReference>
<evidence type="ECO:0000256" key="4">
    <source>
        <dbReference type="ARBA" id="ARBA00023125"/>
    </source>
</evidence>
<evidence type="ECO:0000256" key="3">
    <source>
        <dbReference type="ARBA" id="ARBA00023015"/>
    </source>
</evidence>
<dbReference type="SUPFAM" id="SSF46785">
    <property type="entry name" value="Winged helix' DNA-binding domain"/>
    <property type="match status" value="1"/>
</dbReference>
<dbReference type="FunFam" id="1.10.10.10:FF:000027">
    <property type="entry name" value="Heat shock transcription factor 1"/>
    <property type="match status" value="1"/>
</dbReference>
<keyword evidence="11" id="KW-1185">Reference proteome</keyword>
<dbReference type="InterPro" id="IPR000232">
    <property type="entry name" value="HSF_DNA-bd"/>
</dbReference>
<feature type="region of interest" description="Disordered" evidence="8">
    <location>
        <begin position="271"/>
        <end position="291"/>
    </location>
</feature>
<dbReference type="InParanoid" id="A0A168LG72"/>
<evidence type="ECO:0000256" key="5">
    <source>
        <dbReference type="ARBA" id="ARBA00023163"/>
    </source>
</evidence>
<dbReference type="GO" id="GO:0043565">
    <property type="term" value="F:sequence-specific DNA binding"/>
    <property type="evidence" value="ECO:0007669"/>
    <property type="project" value="InterPro"/>
</dbReference>
<keyword evidence="4" id="KW-0238">DNA-binding</keyword>
<reference evidence="10" key="1">
    <citation type="submission" date="2016-04" db="EMBL/GenBank/DDBJ databases">
        <authorList>
            <person name="Evans L.H."/>
            <person name="Alamgir A."/>
            <person name="Owens N."/>
            <person name="Weber N.D."/>
            <person name="Virtaneva K."/>
            <person name="Barbian K."/>
            <person name="Babar A."/>
            <person name="Rosenke K."/>
        </authorList>
    </citation>
    <scope>NUCLEOTIDE SEQUENCE [LARGE SCALE GENOMIC DNA]</scope>
    <source>
        <strain evidence="10">CBS 101.48</strain>
    </source>
</reference>
<keyword evidence="6" id="KW-0539">Nucleus</keyword>